<reference evidence="1" key="1">
    <citation type="journal article" date="2019" name="Sci. Rep.">
        <title>Draft genome of Tanacetum cinerariifolium, the natural source of mosquito coil.</title>
        <authorList>
            <person name="Yamashiro T."/>
            <person name="Shiraishi A."/>
            <person name="Satake H."/>
            <person name="Nakayama K."/>
        </authorList>
    </citation>
    <scope>NUCLEOTIDE SEQUENCE</scope>
</reference>
<protein>
    <submittedName>
        <fullName evidence="1">Uncharacterized protein</fullName>
    </submittedName>
</protein>
<name>A0A699UIZ8_TANCI</name>
<evidence type="ECO:0000313" key="1">
    <source>
        <dbReference type="EMBL" id="GFD22560.1"/>
    </source>
</evidence>
<comment type="caution">
    <text evidence="1">The sequence shown here is derived from an EMBL/GenBank/DDBJ whole genome shotgun (WGS) entry which is preliminary data.</text>
</comment>
<sequence>MHILKELRSQFPGDHDFMRLLVSAHVSECSEGQDRIYALVALEETERVVNYGTGAENLFEDFAKAEFNSS</sequence>
<proteinExistence type="predicted"/>
<dbReference type="AlphaFoldDB" id="A0A699UIZ8"/>
<gene>
    <name evidence="1" type="ORF">Tci_894529</name>
</gene>
<organism evidence="1">
    <name type="scientific">Tanacetum cinerariifolium</name>
    <name type="common">Dalmatian daisy</name>
    <name type="synonym">Chrysanthemum cinerariifolium</name>
    <dbReference type="NCBI Taxonomy" id="118510"/>
    <lineage>
        <taxon>Eukaryota</taxon>
        <taxon>Viridiplantae</taxon>
        <taxon>Streptophyta</taxon>
        <taxon>Embryophyta</taxon>
        <taxon>Tracheophyta</taxon>
        <taxon>Spermatophyta</taxon>
        <taxon>Magnoliopsida</taxon>
        <taxon>eudicotyledons</taxon>
        <taxon>Gunneridae</taxon>
        <taxon>Pentapetalae</taxon>
        <taxon>asterids</taxon>
        <taxon>campanulids</taxon>
        <taxon>Asterales</taxon>
        <taxon>Asteraceae</taxon>
        <taxon>Asteroideae</taxon>
        <taxon>Anthemideae</taxon>
        <taxon>Anthemidinae</taxon>
        <taxon>Tanacetum</taxon>
    </lineage>
</organism>
<accession>A0A699UIZ8</accession>
<dbReference type="EMBL" id="BKCJ011338210">
    <property type="protein sequence ID" value="GFD22560.1"/>
    <property type="molecule type" value="Genomic_DNA"/>
</dbReference>